<keyword evidence="2" id="KW-1185">Reference proteome</keyword>
<accession>A0A9P6H408</accession>
<organism evidence="1 2">
    <name type="scientific">Thelephora terrestris</name>
    <dbReference type="NCBI Taxonomy" id="56493"/>
    <lineage>
        <taxon>Eukaryota</taxon>
        <taxon>Fungi</taxon>
        <taxon>Dikarya</taxon>
        <taxon>Basidiomycota</taxon>
        <taxon>Agaricomycotina</taxon>
        <taxon>Agaricomycetes</taxon>
        <taxon>Thelephorales</taxon>
        <taxon>Thelephoraceae</taxon>
        <taxon>Thelephora</taxon>
    </lineage>
</organism>
<reference evidence="1" key="2">
    <citation type="submission" date="2020-11" db="EMBL/GenBank/DDBJ databases">
        <authorList>
            <consortium name="DOE Joint Genome Institute"/>
            <person name="Kuo A."/>
            <person name="Miyauchi S."/>
            <person name="Kiss E."/>
            <person name="Drula E."/>
            <person name="Kohler A."/>
            <person name="Sanchez-Garcia M."/>
            <person name="Andreopoulos B."/>
            <person name="Barry K.W."/>
            <person name="Bonito G."/>
            <person name="Buee M."/>
            <person name="Carver A."/>
            <person name="Chen C."/>
            <person name="Cichocki N."/>
            <person name="Clum A."/>
            <person name="Culley D."/>
            <person name="Crous P.W."/>
            <person name="Fauchery L."/>
            <person name="Girlanda M."/>
            <person name="Hayes R."/>
            <person name="Keri Z."/>
            <person name="Labutti K."/>
            <person name="Lipzen A."/>
            <person name="Lombard V."/>
            <person name="Magnuson J."/>
            <person name="Maillard F."/>
            <person name="Morin E."/>
            <person name="Murat C."/>
            <person name="Nolan M."/>
            <person name="Ohm R."/>
            <person name="Pangilinan J."/>
            <person name="Pereira M."/>
            <person name="Perotto S."/>
            <person name="Peter M."/>
            <person name="Riley R."/>
            <person name="Sitrit Y."/>
            <person name="Stielow B."/>
            <person name="Szollosi G."/>
            <person name="Zifcakova L."/>
            <person name="Stursova M."/>
            <person name="Spatafora J.W."/>
            <person name="Tedersoo L."/>
            <person name="Vaario L.-M."/>
            <person name="Yamada A."/>
            <person name="Yan M."/>
            <person name="Wang P."/>
            <person name="Xu J."/>
            <person name="Bruns T."/>
            <person name="Baldrian P."/>
            <person name="Vilgalys R."/>
            <person name="Henrissat B."/>
            <person name="Grigoriev I.V."/>
            <person name="Hibbett D."/>
            <person name="Nagy L.G."/>
            <person name="Martin F.M."/>
        </authorList>
    </citation>
    <scope>NUCLEOTIDE SEQUENCE</scope>
    <source>
        <strain evidence="1">UH-Tt-Lm1</strain>
    </source>
</reference>
<sequence>MLPEGSLCSTSNNRIYKLSNRFIDDCDDKTFCSGSANGTCIPKRCRTDLFPFGNKDGDLLLALCDPGSYCPDEGAGRKPSRIDWNLNGSLCLGSACSCVRFF</sequence>
<dbReference type="EMBL" id="WIUZ02000021">
    <property type="protein sequence ID" value="KAF9778980.1"/>
    <property type="molecule type" value="Genomic_DNA"/>
</dbReference>
<name>A0A9P6H408_9AGAM</name>
<dbReference type="AlphaFoldDB" id="A0A9P6H408"/>
<dbReference type="OrthoDB" id="195231at2759"/>
<reference evidence="1" key="1">
    <citation type="journal article" date="2020" name="Nat. Commun.">
        <title>Large-scale genome sequencing of mycorrhizal fungi provides insights into the early evolution of symbiotic traits.</title>
        <authorList>
            <person name="Miyauchi S."/>
            <person name="Kiss E."/>
            <person name="Kuo A."/>
            <person name="Drula E."/>
            <person name="Kohler A."/>
            <person name="Sanchez-Garcia M."/>
            <person name="Morin E."/>
            <person name="Andreopoulos B."/>
            <person name="Barry K.W."/>
            <person name="Bonito G."/>
            <person name="Buee M."/>
            <person name="Carver A."/>
            <person name="Chen C."/>
            <person name="Cichocki N."/>
            <person name="Clum A."/>
            <person name="Culley D."/>
            <person name="Crous P.W."/>
            <person name="Fauchery L."/>
            <person name="Girlanda M."/>
            <person name="Hayes R.D."/>
            <person name="Keri Z."/>
            <person name="LaButti K."/>
            <person name="Lipzen A."/>
            <person name="Lombard V."/>
            <person name="Magnuson J."/>
            <person name="Maillard F."/>
            <person name="Murat C."/>
            <person name="Nolan M."/>
            <person name="Ohm R.A."/>
            <person name="Pangilinan J."/>
            <person name="Pereira M.F."/>
            <person name="Perotto S."/>
            <person name="Peter M."/>
            <person name="Pfister S."/>
            <person name="Riley R."/>
            <person name="Sitrit Y."/>
            <person name="Stielow J.B."/>
            <person name="Szollosi G."/>
            <person name="Zifcakova L."/>
            <person name="Stursova M."/>
            <person name="Spatafora J.W."/>
            <person name="Tedersoo L."/>
            <person name="Vaario L.M."/>
            <person name="Yamada A."/>
            <person name="Yan M."/>
            <person name="Wang P."/>
            <person name="Xu J."/>
            <person name="Bruns T."/>
            <person name="Baldrian P."/>
            <person name="Vilgalys R."/>
            <person name="Dunand C."/>
            <person name="Henrissat B."/>
            <person name="Grigoriev I.V."/>
            <person name="Hibbett D."/>
            <person name="Nagy L.G."/>
            <person name="Martin F.M."/>
        </authorList>
    </citation>
    <scope>NUCLEOTIDE SEQUENCE</scope>
    <source>
        <strain evidence="1">UH-Tt-Lm1</strain>
    </source>
</reference>
<protein>
    <submittedName>
        <fullName evidence="1">Uncharacterized protein</fullName>
    </submittedName>
</protein>
<comment type="caution">
    <text evidence="1">The sequence shown here is derived from an EMBL/GenBank/DDBJ whole genome shotgun (WGS) entry which is preliminary data.</text>
</comment>
<proteinExistence type="predicted"/>
<dbReference type="Proteomes" id="UP000736335">
    <property type="component" value="Unassembled WGS sequence"/>
</dbReference>
<gene>
    <name evidence="1" type="ORF">BJ322DRAFT_1090761</name>
</gene>
<evidence type="ECO:0000313" key="1">
    <source>
        <dbReference type="EMBL" id="KAF9778980.1"/>
    </source>
</evidence>
<evidence type="ECO:0000313" key="2">
    <source>
        <dbReference type="Proteomes" id="UP000736335"/>
    </source>
</evidence>